<dbReference type="EMBL" id="BAABRO010000001">
    <property type="protein sequence ID" value="GAA5504709.1"/>
    <property type="molecule type" value="Genomic_DNA"/>
</dbReference>
<name>A0ABP9VHL4_9BACT</name>
<accession>A0ABP9VHL4</accession>
<comment type="caution">
    <text evidence="1">The sequence shown here is derived from an EMBL/GenBank/DDBJ whole genome shotgun (WGS) entry which is preliminary data.</text>
</comment>
<evidence type="ECO:0000313" key="2">
    <source>
        <dbReference type="Proteomes" id="UP001416858"/>
    </source>
</evidence>
<keyword evidence="2" id="KW-1185">Reference proteome</keyword>
<protein>
    <submittedName>
        <fullName evidence="1">Uncharacterized protein</fullName>
    </submittedName>
</protein>
<gene>
    <name evidence="1" type="ORF">Rcae01_00148</name>
</gene>
<organism evidence="1 2">
    <name type="scientific">Novipirellula caenicola</name>
    <dbReference type="NCBI Taxonomy" id="1536901"/>
    <lineage>
        <taxon>Bacteria</taxon>
        <taxon>Pseudomonadati</taxon>
        <taxon>Planctomycetota</taxon>
        <taxon>Planctomycetia</taxon>
        <taxon>Pirellulales</taxon>
        <taxon>Pirellulaceae</taxon>
        <taxon>Novipirellula</taxon>
    </lineage>
</organism>
<sequence length="39" mass="4263">MAATVSNRVHGIGLQIHVMGSNVTTRPAEQDRMQLADTR</sequence>
<evidence type="ECO:0000313" key="1">
    <source>
        <dbReference type="EMBL" id="GAA5504709.1"/>
    </source>
</evidence>
<reference evidence="1 2" key="1">
    <citation type="submission" date="2024-02" db="EMBL/GenBank/DDBJ databases">
        <title>Rhodopirellula caenicola NBRC 110016.</title>
        <authorList>
            <person name="Ichikawa N."/>
            <person name="Katano-Makiyama Y."/>
            <person name="Hidaka K."/>
        </authorList>
    </citation>
    <scope>NUCLEOTIDE SEQUENCE [LARGE SCALE GENOMIC DNA]</scope>
    <source>
        <strain evidence="1 2">NBRC 110016</strain>
    </source>
</reference>
<proteinExistence type="predicted"/>
<dbReference type="Proteomes" id="UP001416858">
    <property type="component" value="Unassembled WGS sequence"/>
</dbReference>